<evidence type="ECO:0000256" key="1">
    <source>
        <dbReference type="SAM" id="MobiDB-lite"/>
    </source>
</evidence>
<keyword evidence="3" id="KW-1185">Reference proteome</keyword>
<organism evidence="2 3">
    <name type="scientific">Necator americanus</name>
    <name type="common">Human hookworm</name>
    <dbReference type="NCBI Taxonomy" id="51031"/>
    <lineage>
        <taxon>Eukaryota</taxon>
        <taxon>Metazoa</taxon>
        <taxon>Ecdysozoa</taxon>
        <taxon>Nematoda</taxon>
        <taxon>Chromadorea</taxon>
        <taxon>Rhabditida</taxon>
        <taxon>Rhabditina</taxon>
        <taxon>Rhabditomorpha</taxon>
        <taxon>Strongyloidea</taxon>
        <taxon>Ancylostomatidae</taxon>
        <taxon>Bunostominae</taxon>
        <taxon>Necator</taxon>
    </lineage>
</organism>
<comment type="caution">
    <text evidence="2">The sequence shown here is derived from an EMBL/GenBank/DDBJ whole genome shotgun (WGS) entry which is preliminary data.</text>
</comment>
<protein>
    <submittedName>
        <fullName evidence="2">Uncharacterized protein</fullName>
    </submittedName>
</protein>
<gene>
    <name evidence="2" type="primary">Necator_chrV.g17393</name>
    <name evidence="2" type="ORF">RB195_012603</name>
</gene>
<evidence type="ECO:0000313" key="2">
    <source>
        <dbReference type="EMBL" id="KAK6753100.1"/>
    </source>
</evidence>
<reference evidence="2 3" key="1">
    <citation type="submission" date="2023-08" db="EMBL/GenBank/DDBJ databases">
        <title>A Necator americanus chromosomal reference genome.</title>
        <authorList>
            <person name="Ilik V."/>
            <person name="Petrzelkova K.J."/>
            <person name="Pardy F."/>
            <person name="Fuh T."/>
            <person name="Niatou-Singa F.S."/>
            <person name="Gouil Q."/>
            <person name="Baker L."/>
            <person name="Ritchie M.E."/>
            <person name="Jex A.R."/>
            <person name="Gazzola D."/>
            <person name="Li H."/>
            <person name="Toshio Fujiwara R."/>
            <person name="Zhan B."/>
            <person name="Aroian R.V."/>
            <person name="Pafco B."/>
            <person name="Schwarz E.M."/>
        </authorList>
    </citation>
    <scope>NUCLEOTIDE SEQUENCE [LARGE SCALE GENOMIC DNA]</scope>
    <source>
        <strain evidence="2 3">Aroian</strain>
        <tissue evidence="2">Whole animal</tissue>
    </source>
</reference>
<feature type="region of interest" description="Disordered" evidence="1">
    <location>
        <begin position="128"/>
        <end position="170"/>
    </location>
</feature>
<evidence type="ECO:0000313" key="3">
    <source>
        <dbReference type="Proteomes" id="UP001303046"/>
    </source>
</evidence>
<proteinExistence type="predicted"/>
<accession>A0ABR1DRW3</accession>
<sequence length="297" mass="33077">MDILTADTTTAVEDELQKQLSQLDNVETARQLYSFSTSQCTTATDIYSNEKSREELFHSRLTPDNEEEVSSFISSEETGDEALGDIRCSPHRQEIKKYSKKEIKKISIHRPKLWAEKQVNGGALRMRASTPTKKSIPRPIEKISRRKTISPFKRQSYSSQYSSDGQKSLPKSMLTKSDYSILVSYDSFVMPRSSKCSYTQSQELSRWASLTKLGRIHVSQNLDEDLTEHGVPSLSNASSTISDVSSVLSNNLSLGYDDHTKNNSVAVVYGEGDTQVQISFGATVEGNQLHVVALSSS</sequence>
<name>A0ABR1DRW3_NECAM</name>
<dbReference type="EMBL" id="JAVFWL010000005">
    <property type="protein sequence ID" value="KAK6753100.1"/>
    <property type="molecule type" value="Genomic_DNA"/>
</dbReference>
<dbReference type="Proteomes" id="UP001303046">
    <property type="component" value="Unassembled WGS sequence"/>
</dbReference>